<reference evidence="6" key="1">
    <citation type="submission" date="2025-08" db="UniProtKB">
        <authorList>
            <consortium name="Ensembl"/>
        </authorList>
    </citation>
    <scope>IDENTIFICATION</scope>
</reference>
<feature type="domain" description="Fibronectin type-III" evidence="5">
    <location>
        <begin position="287"/>
        <end position="381"/>
    </location>
</feature>
<dbReference type="SMART" id="SM00408">
    <property type="entry name" value="IGc2"/>
    <property type="match status" value="4"/>
</dbReference>
<dbReference type="SUPFAM" id="SSF48726">
    <property type="entry name" value="Immunoglobulin"/>
    <property type="match status" value="4"/>
</dbReference>
<keyword evidence="3" id="KW-0812">Transmembrane</keyword>
<evidence type="ECO:0000313" key="6">
    <source>
        <dbReference type="Ensembl" id="ENSCCRP00020055820.1"/>
    </source>
</evidence>
<feature type="domain" description="Fibronectin type-III" evidence="5">
    <location>
        <begin position="575"/>
        <end position="671"/>
    </location>
</feature>
<dbReference type="CDD" id="cd05748">
    <property type="entry name" value="Ig_Titin_like"/>
    <property type="match status" value="3"/>
</dbReference>
<feature type="domain" description="Fibronectin type-III" evidence="5">
    <location>
        <begin position="674"/>
        <end position="769"/>
    </location>
</feature>
<sequence length="1073" mass="118315">MRWVRASKKTISDLRCKVSGLSEGTEYEFRVTAENKAGFGEPSEPSQPVMTKDISCELTKKYLKIPDIVFLSIPNIFFLSLSFYSFSDPPGPPSNPRITDTTKTTATFNWGRPFYDGGLDVTGYIVEHKKEGDDDWVQDTTTPLRITEFVVSNLQSGGKYHFRVRALNSEGLGEPSEVEQVVELVDREEAPEFELDAELRRTLVVKSGASIRIFVPIKGRPTPEVTWHKEDVPLKGRAHIDTTESYTLVVIPECTRYDAGKYVLTLENVAGKKSGFVNVRVVDTPGPPVNLKPSEITKHSITLQWEIPIIDGGSKITNYIIEKRDATRKAYSTVTANWQKCSYKIPDLEEGAEYYFKVSAENERGIGEPAETPEPIKASQAPSAPDNLIVSDVSKDTATLAWTKPKYDGGSRITGYVIEAQLKDSDQWTHVTTIKALDYTATELVENAEYVFRIFAVNSSGRSEPRESRPVVIKEQITAPGFDLRGIYQKTVVAKAGDNLKVDIPVLGRPKPLVVWKKEDQELKQTQRINVENTATSTILNINEIKRKDGGQYSMTGKNILGTVTEIITVQVHDIPGPPTGPIKLDEDSMTISWNEPSSDGGSPILGYHIERKEKNSILWQRISKALVVGNMFKSPGLIDGIAYEFRVIAENLAGLSKASKPSEMTYALDPVDPPGQPVALNITRHEVTLQWSKPEGDGGFSITGYTVEKRELPNGRWLKANFSNIHETNFTVSGLTEDASYEFRVLARNSAGAVSKPSKPSEVIICRDDIEEPKIDADASFSSAVVVKAGDVFKLDARVTGRPIPSLVWTKDGKELEDTGKLEIRTSDFYTCLINKDSLRRDGGAYALTAIETTEAIKISERPLPPGKVSLKEVTGNSVTLSWEKPDHDGGSRITGYIVEMQGKNSEKWTQVMTVKVTEAVVVGLTQGEEYSFRISATNEKGTSDPRPLSVPVVAMDVVIAPAFKLLFSTFSVLAGDDLKIDVPYVAQPKATVTWQKDGIALKETTRVNSEVAERHLYLVIKEATRDDVGKYTIKLTNLAGEATADINVIVLDKPGPPTGPIKIEEVTADSS</sequence>
<dbReference type="FunFam" id="2.60.40.10:FF:000002">
    <property type="entry name" value="Titin a"/>
    <property type="match status" value="2"/>
</dbReference>
<organism evidence="6 7">
    <name type="scientific">Cyprinus carpio</name>
    <name type="common">Common carp</name>
    <dbReference type="NCBI Taxonomy" id="7962"/>
    <lineage>
        <taxon>Eukaryota</taxon>
        <taxon>Metazoa</taxon>
        <taxon>Chordata</taxon>
        <taxon>Craniata</taxon>
        <taxon>Vertebrata</taxon>
        <taxon>Euteleostomi</taxon>
        <taxon>Actinopterygii</taxon>
        <taxon>Neopterygii</taxon>
        <taxon>Teleostei</taxon>
        <taxon>Ostariophysi</taxon>
        <taxon>Cypriniformes</taxon>
        <taxon>Cyprinidae</taxon>
        <taxon>Cyprininae</taxon>
        <taxon>Cyprinus</taxon>
    </lineage>
</organism>
<evidence type="ECO:0000313" key="7">
    <source>
        <dbReference type="Proteomes" id="UP000694701"/>
    </source>
</evidence>
<feature type="domain" description="Ig-like" evidence="4">
    <location>
        <begin position="963"/>
        <end position="1049"/>
    </location>
</feature>
<keyword evidence="3" id="KW-0472">Membrane</keyword>
<dbReference type="GO" id="GO:0031430">
    <property type="term" value="C:M band"/>
    <property type="evidence" value="ECO:0007669"/>
    <property type="project" value="TreeGrafter"/>
</dbReference>
<dbReference type="FunFam" id="2.60.40.10:FF:000112">
    <property type="entry name" value="Titin a"/>
    <property type="match status" value="2"/>
</dbReference>
<evidence type="ECO:0000256" key="2">
    <source>
        <dbReference type="ARBA" id="ARBA00023319"/>
    </source>
</evidence>
<keyword evidence="1" id="KW-0677">Repeat</keyword>
<dbReference type="CDD" id="cd00063">
    <property type="entry name" value="FN3"/>
    <property type="match status" value="7"/>
</dbReference>
<dbReference type="SMART" id="SM00409">
    <property type="entry name" value="IG"/>
    <property type="match status" value="3"/>
</dbReference>
<dbReference type="InterPro" id="IPR013098">
    <property type="entry name" value="Ig_I-set"/>
</dbReference>
<feature type="domain" description="Fibronectin type-III" evidence="5">
    <location>
        <begin position="866"/>
        <end position="959"/>
    </location>
</feature>
<dbReference type="Ensembl" id="ENSCCRT00020061491.1">
    <property type="protein sequence ID" value="ENSCCRP00020055820.1"/>
    <property type="gene ID" value="ENSCCRG00020026280.1"/>
</dbReference>
<dbReference type="InterPro" id="IPR003599">
    <property type="entry name" value="Ig_sub"/>
</dbReference>
<dbReference type="FunFam" id="2.60.40.10:FF:000031">
    <property type="entry name" value="Myosin-binding protein C, slow type"/>
    <property type="match status" value="2"/>
</dbReference>
<dbReference type="GO" id="GO:0045214">
    <property type="term" value="P:sarcomere organization"/>
    <property type="evidence" value="ECO:0007669"/>
    <property type="project" value="TreeGrafter"/>
</dbReference>
<feature type="domain" description="Fibronectin type-III" evidence="5">
    <location>
        <begin position="1"/>
        <end position="54"/>
    </location>
</feature>
<feature type="domain" description="Fibronectin type-III" evidence="5">
    <location>
        <begin position="384"/>
        <end position="476"/>
    </location>
</feature>
<dbReference type="Pfam" id="PF07679">
    <property type="entry name" value="I-set"/>
    <property type="match status" value="4"/>
</dbReference>
<dbReference type="PROSITE" id="PS50853">
    <property type="entry name" value="FN3"/>
    <property type="match status" value="7"/>
</dbReference>
<dbReference type="InterPro" id="IPR036116">
    <property type="entry name" value="FN3_sf"/>
</dbReference>
<dbReference type="AlphaFoldDB" id="A0A8C2FMY1"/>
<accession>A0A8C2FMY1</accession>
<dbReference type="InterPro" id="IPR013783">
    <property type="entry name" value="Ig-like_fold"/>
</dbReference>
<dbReference type="FunFam" id="2.60.40.10:FF:000135">
    <property type="entry name" value="Titin a"/>
    <property type="match status" value="1"/>
</dbReference>
<evidence type="ECO:0008006" key="8">
    <source>
        <dbReference type="Google" id="ProtNLM"/>
    </source>
</evidence>
<dbReference type="InterPro" id="IPR003598">
    <property type="entry name" value="Ig_sub2"/>
</dbReference>
<dbReference type="SMART" id="SM00060">
    <property type="entry name" value="FN3"/>
    <property type="match status" value="6"/>
</dbReference>
<dbReference type="InterPro" id="IPR003961">
    <property type="entry name" value="FN3_dom"/>
</dbReference>
<dbReference type="GO" id="GO:0048738">
    <property type="term" value="P:cardiac muscle tissue development"/>
    <property type="evidence" value="ECO:0007669"/>
    <property type="project" value="TreeGrafter"/>
</dbReference>
<name>A0A8C2FMY1_CYPCA</name>
<feature type="domain" description="Ig-like" evidence="4">
    <location>
        <begin position="774"/>
        <end position="853"/>
    </location>
</feature>
<feature type="domain" description="Fibronectin type-III" evidence="5">
    <location>
        <begin position="92"/>
        <end position="188"/>
    </location>
</feature>
<proteinExistence type="predicted"/>
<dbReference type="FunFam" id="2.60.40.10:FF:000011">
    <property type="entry name" value="Titin b"/>
    <property type="match status" value="1"/>
</dbReference>
<dbReference type="PANTHER" id="PTHR14340:SF13">
    <property type="entry name" value="TITIN"/>
    <property type="match status" value="1"/>
</dbReference>
<protein>
    <recommendedName>
        <fullName evidence="8">Titin</fullName>
    </recommendedName>
</protein>
<dbReference type="PROSITE" id="PS50835">
    <property type="entry name" value="IG_LIKE"/>
    <property type="match status" value="2"/>
</dbReference>
<dbReference type="PANTHER" id="PTHR14340">
    <property type="entry name" value="MICROFIBRIL-ASSOCIATED GLYCOPROTEIN 3"/>
    <property type="match status" value="1"/>
</dbReference>
<dbReference type="PRINTS" id="PR00014">
    <property type="entry name" value="FNTYPEIII"/>
</dbReference>
<dbReference type="Gene3D" id="2.60.40.10">
    <property type="entry name" value="Immunoglobulins"/>
    <property type="match status" value="11"/>
</dbReference>
<evidence type="ECO:0000259" key="5">
    <source>
        <dbReference type="PROSITE" id="PS50853"/>
    </source>
</evidence>
<feature type="transmembrane region" description="Helical" evidence="3">
    <location>
        <begin position="68"/>
        <end position="86"/>
    </location>
</feature>
<keyword evidence="3" id="KW-1133">Transmembrane helix</keyword>
<dbReference type="GO" id="GO:0008307">
    <property type="term" value="F:structural constituent of muscle"/>
    <property type="evidence" value="ECO:0007669"/>
    <property type="project" value="TreeGrafter"/>
</dbReference>
<dbReference type="FunFam" id="2.60.40.10:FF:000003">
    <property type="entry name" value="Titin isoform E"/>
    <property type="match status" value="1"/>
</dbReference>
<dbReference type="SUPFAM" id="SSF49265">
    <property type="entry name" value="Fibronectin type III"/>
    <property type="match status" value="4"/>
</dbReference>
<dbReference type="InterPro" id="IPR036179">
    <property type="entry name" value="Ig-like_dom_sf"/>
</dbReference>
<dbReference type="FunFam" id="2.60.40.10:FF:000034">
    <property type="entry name" value="Titin isoform A"/>
    <property type="match status" value="1"/>
</dbReference>
<dbReference type="InterPro" id="IPR007110">
    <property type="entry name" value="Ig-like_dom"/>
</dbReference>
<evidence type="ECO:0000256" key="1">
    <source>
        <dbReference type="ARBA" id="ARBA00022737"/>
    </source>
</evidence>
<evidence type="ECO:0000256" key="3">
    <source>
        <dbReference type="SAM" id="Phobius"/>
    </source>
</evidence>
<evidence type="ECO:0000259" key="4">
    <source>
        <dbReference type="PROSITE" id="PS50835"/>
    </source>
</evidence>
<dbReference type="Proteomes" id="UP000694701">
    <property type="component" value="Unplaced"/>
</dbReference>
<dbReference type="Pfam" id="PF00041">
    <property type="entry name" value="fn3"/>
    <property type="match status" value="7"/>
</dbReference>
<keyword evidence="2" id="KW-0393">Immunoglobulin domain</keyword>